<accession>A0A160TEF3</accession>
<evidence type="ECO:0000313" key="1">
    <source>
        <dbReference type="EMBL" id="CUS41259.1"/>
    </source>
</evidence>
<evidence type="ECO:0008006" key="2">
    <source>
        <dbReference type="Google" id="ProtNLM"/>
    </source>
</evidence>
<dbReference type="AlphaFoldDB" id="A0A160TEF3"/>
<organism evidence="1">
    <name type="scientific">hydrothermal vent metagenome</name>
    <dbReference type="NCBI Taxonomy" id="652676"/>
    <lineage>
        <taxon>unclassified sequences</taxon>
        <taxon>metagenomes</taxon>
        <taxon>ecological metagenomes</taxon>
    </lineage>
</organism>
<name>A0A160TEF3_9ZZZZ</name>
<reference evidence="1" key="1">
    <citation type="submission" date="2015-10" db="EMBL/GenBank/DDBJ databases">
        <authorList>
            <person name="Gilbert D.G."/>
        </authorList>
    </citation>
    <scope>NUCLEOTIDE SEQUENCE</scope>
</reference>
<dbReference type="EMBL" id="CZQC01000037">
    <property type="protein sequence ID" value="CUS41259.1"/>
    <property type="molecule type" value="Genomic_DNA"/>
</dbReference>
<proteinExistence type="predicted"/>
<protein>
    <recommendedName>
        <fullName evidence="2">Outer membrane protein beta-barrel domain-containing protein</fullName>
    </recommendedName>
</protein>
<gene>
    <name evidence="1" type="ORF">MGWOODY_Tha1485</name>
</gene>
<sequence length="184" mass="20956">MMNTLLRTAFSLLCAAPLLAAPVQAEPTNFRVGLGMLRYDVHPAADYMPDFRNTGFTFSAEFPQDNYVGSRFIIYREDDDDVSLWGYETQLMWGYGLAQPGFRIYTGPAWHREVIRSQANGSRQQRVFNGWGWQLGTGWQIGAITLDVAATYRDPKDYRDENKRAGNNVIPDPILSNVLVSYRF</sequence>